<dbReference type="EMBL" id="AWWV01015862">
    <property type="protein sequence ID" value="OMO51322.1"/>
    <property type="molecule type" value="Genomic_DNA"/>
</dbReference>
<name>A0A1R3FZQ6_COCAP</name>
<sequence>MRINHPVRKRTTTKTSSLASYALLPPNAHSHHRLAHLLKRVYLQTYVSDLDHIHSKKQCSPPSC</sequence>
<proteinExistence type="predicted"/>
<comment type="caution">
    <text evidence="1">The sequence shown here is derived from an EMBL/GenBank/DDBJ whole genome shotgun (WGS) entry which is preliminary data.</text>
</comment>
<dbReference type="AlphaFoldDB" id="A0A1R3FZQ6"/>
<dbReference type="Proteomes" id="UP000188268">
    <property type="component" value="Unassembled WGS sequence"/>
</dbReference>
<evidence type="ECO:0000313" key="2">
    <source>
        <dbReference type="Proteomes" id="UP000188268"/>
    </source>
</evidence>
<dbReference type="Gramene" id="OMO51322">
    <property type="protein sequence ID" value="OMO51322"/>
    <property type="gene ID" value="CCACVL1_29862"/>
</dbReference>
<gene>
    <name evidence="1" type="ORF">CCACVL1_29862</name>
</gene>
<evidence type="ECO:0000313" key="1">
    <source>
        <dbReference type="EMBL" id="OMO51322.1"/>
    </source>
</evidence>
<protein>
    <submittedName>
        <fullName evidence="1">Uncharacterized protein</fullName>
    </submittedName>
</protein>
<organism evidence="1 2">
    <name type="scientific">Corchorus capsularis</name>
    <name type="common">Jute</name>
    <dbReference type="NCBI Taxonomy" id="210143"/>
    <lineage>
        <taxon>Eukaryota</taxon>
        <taxon>Viridiplantae</taxon>
        <taxon>Streptophyta</taxon>
        <taxon>Embryophyta</taxon>
        <taxon>Tracheophyta</taxon>
        <taxon>Spermatophyta</taxon>
        <taxon>Magnoliopsida</taxon>
        <taxon>eudicotyledons</taxon>
        <taxon>Gunneridae</taxon>
        <taxon>Pentapetalae</taxon>
        <taxon>rosids</taxon>
        <taxon>malvids</taxon>
        <taxon>Malvales</taxon>
        <taxon>Malvaceae</taxon>
        <taxon>Grewioideae</taxon>
        <taxon>Apeibeae</taxon>
        <taxon>Corchorus</taxon>
    </lineage>
</organism>
<accession>A0A1R3FZQ6</accession>
<keyword evidence="2" id="KW-1185">Reference proteome</keyword>
<reference evidence="1 2" key="1">
    <citation type="submission" date="2013-09" db="EMBL/GenBank/DDBJ databases">
        <title>Corchorus capsularis genome sequencing.</title>
        <authorList>
            <person name="Alam M."/>
            <person name="Haque M.S."/>
            <person name="Islam M.S."/>
            <person name="Emdad E.M."/>
            <person name="Islam M.M."/>
            <person name="Ahmed B."/>
            <person name="Halim A."/>
            <person name="Hossen Q.M.M."/>
            <person name="Hossain M.Z."/>
            <person name="Ahmed R."/>
            <person name="Khan M.M."/>
            <person name="Islam R."/>
            <person name="Rashid M.M."/>
            <person name="Khan S.A."/>
            <person name="Rahman M.S."/>
            <person name="Alam M."/>
        </authorList>
    </citation>
    <scope>NUCLEOTIDE SEQUENCE [LARGE SCALE GENOMIC DNA]</scope>
    <source>
        <strain evidence="2">cv. CVL-1</strain>
        <tissue evidence="1">Whole seedling</tissue>
    </source>
</reference>